<organism evidence="8 9">
    <name type="scientific">Neoarthrinium moseri</name>
    <dbReference type="NCBI Taxonomy" id="1658444"/>
    <lineage>
        <taxon>Eukaryota</taxon>
        <taxon>Fungi</taxon>
        <taxon>Dikarya</taxon>
        <taxon>Ascomycota</taxon>
        <taxon>Pezizomycotina</taxon>
        <taxon>Sordariomycetes</taxon>
        <taxon>Xylariomycetidae</taxon>
        <taxon>Amphisphaeriales</taxon>
        <taxon>Apiosporaceae</taxon>
        <taxon>Neoarthrinium</taxon>
    </lineage>
</organism>
<evidence type="ECO:0000256" key="1">
    <source>
        <dbReference type="ARBA" id="ARBA00004167"/>
    </source>
</evidence>
<feature type="region of interest" description="Disordered" evidence="5">
    <location>
        <begin position="144"/>
        <end position="186"/>
    </location>
</feature>
<evidence type="ECO:0000256" key="4">
    <source>
        <dbReference type="ARBA" id="ARBA00023136"/>
    </source>
</evidence>
<dbReference type="AlphaFoldDB" id="A0A9P9WQN6"/>
<protein>
    <recommendedName>
        <fullName evidence="10">Mid2 domain-containing protein</fullName>
    </recommendedName>
</protein>
<evidence type="ECO:0000313" key="8">
    <source>
        <dbReference type="EMBL" id="KAI1875236.1"/>
    </source>
</evidence>
<feature type="region of interest" description="Disordered" evidence="5">
    <location>
        <begin position="234"/>
        <end position="270"/>
    </location>
</feature>
<dbReference type="EMBL" id="JAFIMR010000008">
    <property type="protein sequence ID" value="KAI1875236.1"/>
    <property type="molecule type" value="Genomic_DNA"/>
</dbReference>
<keyword evidence="4 6" id="KW-0472">Membrane</keyword>
<evidence type="ECO:0008006" key="10">
    <source>
        <dbReference type="Google" id="ProtNLM"/>
    </source>
</evidence>
<evidence type="ECO:0000256" key="3">
    <source>
        <dbReference type="ARBA" id="ARBA00022989"/>
    </source>
</evidence>
<keyword evidence="3 6" id="KW-1133">Transmembrane helix</keyword>
<evidence type="ECO:0000256" key="7">
    <source>
        <dbReference type="SAM" id="SignalP"/>
    </source>
</evidence>
<reference evidence="8" key="1">
    <citation type="submission" date="2021-03" db="EMBL/GenBank/DDBJ databases">
        <title>Revisited historic fungal species revealed as producer of novel bioactive compounds through whole genome sequencing and comparative genomics.</title>
        <authorList>
            <person name="Vignolle G.A."/>
            <person name="Hochenegger N."/>
            <person name="Mach R.L."/>
            <person name="Mach-Aigner A.R."/>
            <person name="Javad Rahimi M."/>
            <person name="Salim K.A."/>
            <person name="Chan C.M."/>
            <person name="Lim L.B.L."/>
            <person name="Cai F."/>
            <person name="Druzhinina I.S."/>
            <person name="U'Ren J.M."/>
            <person name="Derntl C."/>
        </authorList>
    </citation>
    <scope>NUCLEOTIDE SEQUENCE</scope>
    <source>
        <strain evidence="8">TUCIM 5799</strain>
    </source>
</reference>
<feature type="signal peptide" evidence="7">
    <location>
        <begin position="1"/>
        <end position="26"/>
    </location>
</feature>
<dbReference type="InterPro" id="IPR051694">
    <property type="entry name" value="Immunoregulatory_rcpt-like"/>
</dbReference>
<keyword evidence="7" id="KW-0732">Signal</keyword>
<dbReference type="GO" id="GO:0071944">
    <property type="term" value="C:cell periphery"/>
    <property type="evidence" value="ECO:0007669"/>
    <property type="project" value="UniProtKB-ARBA"/>
</dbReference>
<name>A0A9P9WQN6_9PEZI</name>
<feature type="compositionally biased region" description="Basic and acidic residues" evidence="5">
    <location>
        <begin position="246"/>
        <end position="265"/>
    </location>
</feature>
<evidence type="ECO:0000256" key="5">
    <source>
        <dbReference type="SAM" id="MobiDB-lite"/>
    </source>
</evidence>
<dbReference type="GO" id="GO:0016020">
    <property type="term" value="C:membrane"/>
    <property type="evidence" value="ECO:0007669"/>
    <property type="project" value="UniProtKB-SubCell"/>
</dbReference>
<dbReference type="Proteomes" id="UP000829685">
    <property type="component" value="Unassembled WGS sequence"/>
</dbReference>
<accession>A0A9P9WQN6</accession>
<sequence>MSRPRVERGLATVLAALLLSAGAAQAASDDGNNKILYPDAANLTFNYLDTVDVAYATDYDTPWLYLWCRDASGNRQEIVYYSPSDVLGKTAVPVKLQSNTQYTGTTCWFNLLPGQVQEDGTSQGATSPEFSYVKAEADQKTFSLSASSSASSSTPTATSTPTTVSSVVSTPASGVTTGPTVSATAGAEAASTSSTGLSTGAKAGIAVAAALVGIGIVAAVVWTVRRRRRRQAGAAELAADGATTPKEPEVETVKRHELASDRPPGEMESQWQPYVLAELEDPGRGAHPGAVR</sequence>
<keyword evidence="9" id="KW-1185">Reference proteome</keyword>
<comment type="subcellular location">
    <subcellularLocation>
        <location evidence="1">Membrane</location>
        <topology evidence="1">Single-pass membrane protein</topology>
    </subcellularLocation>
</comment>
<feature type="compositionally biased region" description="Low complexity" evidence="5">
    <location>
        <begin position="145"/>
        <end position="186"/>
    </location>
</feature>
<proteinExistence type="predicted"/>
<evidence type="ECO:0000256" key="6">
    <source>
        <dbReference type="SAM" id="Phobius"/>
    </source>
</evidence>
<feature type="transmembrane region" description="Helical" evidence="6">
    <location>
        <begin position="203"/>
        <end position="224"/>
    </location>
</feature>
<evidence type="ECO:0000313" key="9">
    <source>
        <dbReference type="Proteomes" id="UP000829685"/>
    </source>
</evidence>
<dbReference type="PANTHER" id="PTHR15549">
    <property type="entry name" value="PAIRED IMMUNOGLOBULIN-LIKE TYPE 2 RECEPTOR"/>
    <property type="match status" value="1"/>
</dbReference>
<gene>
    <name evidence="8" type="ORF">JX265_004294</name>
</gene>
<comment type="caution">
    <text evidence="8">The sequence shown here is derived from an EMBL/GenBank/DDBJ whole genome shotgun (WGS) entry which is preliminary data.</text>
</comment>
<keyword evidence="2 6" id="KW-0812">Transmembrane</keyword>
<feature type="chain" id="PRO_5040340442" description="Mid2 domain-containing protein" evidence="7">
    <location>
        <begin position="27"/>
        <end position="292"/>
    </location>
</feature>
<evidence type="ECO:0000256" key="2">
    <source>
        <dbReference type="ARBA" id="ARBA00022692"/>
    </source>
</evidence>